<dbReference type="PANTHER" id="PTHR43386:SF6">
    <property type="entry name" value="ABC TRANSPORTER PERMEASE PROTEIN"/>
    <property type="match status" value="1"/>
</dbReference>
<name>A0A446CQ58_9BURK</name>
<dbReference type="GO" id="GO:0005886">
    <property type="term" value="C:plasma membrane"/>
    <property type="evidence" value="ECO:0007669"/>
    <property type="project" value="UniProtKB-SubCell"/>
</dbReference>
<evidence type="ECO:0000313" key="9">
    <source>
        <dbReference type="EMBL" id="SSW70037.1"/>
    </source>
</evidence>
<evidence type="ECO:0000313" key="10">
    <source>
        <dbReference type="Proteomes" id="UP000289184"/>
    </source>
</evidence>
<dbReference type="CDD" id="cd06261">
    <property type="entry name" value="TM_PBP2"/>
    <property type="match status" value="1"/>
</dbReference>
<proteinExistence type="inferred from homology"/>
<dbReference type="Pfam" id="PF12911">
    <property type="entry name" value="OppC_N"/>
    <property type="match status" value="1"/>
</dbReference>
<feature type="transmembrane region" description="Helical" evidence="7">
    <location>
        <begin position="89"/>
        <end position="115"/>
    </location>
</feature>
<dbReference type="Pfam" id="PF00528">
    <property type="entry name" value="BPD_transp_1"/>
    <property type="match status" value="1"/>
</dbReference>
<evidence type="ECO:0000256" key="5">
    <source>
        <dbReference type="ARBA" id="ARBA00022989"/>
    </source>
</evidence>
<feature type="transmembrane region" description="Helical" evidence="7">
    <location>
        <begin position="25"/>
        <end position="48"/>
    </location>
</feature>
<keyword evidence="3" id="KW-1003">Cell membrane</keyword>
<reference evidence="9 10" key="1">
    <citation type="submission" date="2018-07" db="EMBL/GenBank/DDBJ databases">
        <authorList>
            <person name="Peeters C."/>
        </authorList>
    </citation>
    <scope>NUCLEOTIDE SEQUENCE [LARGE SCALE GENOMIC DNA]</scope>
    <source>
        <strain evidence="9 10">LMG 3411</strain>
    </source>
</reference>
<keyword evidence="4 7" id="KW-0812">Transmembrane</keyword>
<feature type="domain" description="ABC transmembrane type-1" evidence="8">
    <location>
        <begin position="87"/>
        <end position="275"/>
    </location>
</feature>
<dbReference type="PANTHER" id="PTHR43386">
    <property type="entry name" value="OLIGOPEPTIDE TRANSPORT SYSTEM PERMEASE PROTEIN APPC"/>
    <property type="match status" value="1"/>
</dbReference>
<organism evidence="9 10">
    <name type="scientific">Achromobacter agilis</name>
    <dbReference type="NCBI Taxonomy" id="1353888"/>
    <lineage>
        <taxon>Bacteria</taxon>
        <taxon>Pseudomonadati</taxon>
        <taxon>Pseudomonadota</taxon>
        <taxon>Betaproteobacteria</taxon>
        <taxon>Burkholderiales</taxon>
        <taxon>Alcaligenaceae</taxon>
        <taxon>Achromobacter</taxon>
    </lineage>
</organism>
<dbReference type="SUPFAM" id="SSF161098">
    <property type="entry name" value="MetI-like"/>
    <property type="match status" value="1"/>
</dbReference>
<dbReference type="InterPro" id="IPR050366">
    <property type="entry name" value="BP-dependent_transpt_permease"/>
</dbReference>
<dbReference type="InterPro" id="IPR025966">
    <property type="entry name" value="OppC_N"/>
</dbReference>
<evidence type="ECO:0000256" key="7">
    <source>
        <dbReference type="RuleBase" id="RU363032"/>
    </source>
</evidence>
<dbReference type="OrthoDB" id="9783218at2"/>
<dbReference type="EMBL" id="UFQB01000022">
    <property type="protein sequence ID" value="SSW70037.1"/>
    <property type="molecule type" value="Genomic_DNA"/>
</dbReference>
<feature type="transmembrane region" description="Helical" evidence="7">
    <location>
        <begin position="135"/>
        <end position="158"/>
    </location>
</feature>
<dbReference type="InterPro" id="IPR035906">
    <property type="entry name" value="MetI-like_sf"/>
</dbReference>
<accession>A0A446CQ58</accession>
<gene>
    <name evidence="9" type="primary">gsiD_13</name>
    <name evidence="9" type="ORF">AGI3411_04487</name>
</gene>
<comment type="subcellular location">
    <subcellularLocation>
        <location evidence="1 7">Cell membrane</location>
        <topology evidence="1 7">Multi-pass membrane protein</topology>
    </subcellularLocation>
</comment>
<keyword evidence="6 7" id="KW-0472">Membrane</keyword>
<evidence type="ECO:0000256" key="2">
    <source>
        <dbReference type="ARBA" id="ARBA00022448"/>
    </source>
</evidence>
<comment type="similarity">
    <text evidence="7">Belongs to the binding-protein-dependent transport system permease family.</text>
</comment>
<sequence>MSALATTAPSRGGIRHRLLENPPHWTTVLALIVLALIVIMAFSAPWLANFEPTKINPAQRLKPASDIWWLGTDAFGRDLYSRVVYGAQVSLLVGAGVTVGSIAVALPLGLLAGWFRSVDTILMRMMDGLMAIPGILLAIAVVALIKGGIVTVIVAIMLPEIPQVVRLVRSRVLAARAETYVDAAILLGTPNLKLIRRHLLPSTIAPLVVQGTYIYASAILTEAALSFLGVGISSEIPTWGNIMAEGRVYFSMKPWLVYWPAVVLSLCILSINLLGDALRDRLDPKMKGRA</sequence>
<dbReference type="GO" id="GO:0055085">
    <property type="term" value="P:transmembrane transport"/>
    <property type="evidence" value="ECO:0007669"/>
    <property type="project" value="InterPro"/>
</dbReference>
<evidence type="ECO:0000259" key="8">
    <source>
        <dbReference type="PROSITE" id="PS50928"/>
    </source>
</evidence>
<dbReference type="PROSITE" id="PS50928">
    <property type="entry name" value="ABC_TM1"/>
    <property type="match status" value="1"/>
</dbReference>
<keyword evidence="5 7" id="KW-1133">Transmembrane helix</keyword>
<evidence type="ECO:0000256" key="6">
    <source>
        <dbReference type="ARBA" id="ARBA00023136"/>
    </source>
</evidence>
<dbReference type="Proteomes" id="UP000289184">
    <property type="component" value="Unassembled WGS sequence"/>
</dbReference>
<keyword evidence="10" id="KW-1185">Reference proteome</keyword>
<dbReference type="InterPro" id="IPR000515">
    <property type="entry name" value="MetI-like"/>
</dbReference>
<feature type="transmembrane region" description="Helical" evidence="7">
    <location>
        <begin position="257"/>
        <end position="278"/>
    </location>
</feature>
<keyword evidence="2 7" id="KW-0813">Transport</keyword>
<evidence type="ECO:0000256" key="4">
    <source>
        <dbReference type="ARBA" id="ARBA00022692"/>
    </source>
</evidence>
<evidence type="ECO:0000256" key="3">
    <source>
        <dbReference type="ARBA" id="ARBA00022475"/>
    </source>
</evidence>
<protein>
    <submittedName>
        <fullName evidence="9">Glutathione transport system permease protein GsiD</fullName>
    </submittedName>
</protein>
<evidence type="ECO:0000256" key="1">
    <source>
        <dbReference type="ARBA" id="ARBA00004651"/>
    </source>
</evidence>
<dbReference type="Gene3D" id="1.10.3720.10">
    <property type="entry name" value="MetI-like"/>
    <property type="match status" value="1"/>
</dbReference>
<dbReference type="AlphaFoldDB" id="A0A446CQ58"/>